<evidence type="ECO:0000256" key="1">
    <source>
        <dbReference type="SAM" id="MobiDB-lite"/>
    </source>
</evidence>
<dbReference type="Proteomes" id="UP000076871">
    <property type="component" value="Unassembled WGS sequence"/>
</dbReference>
<dbReference type="PROSITE" id="PS00028">
    <property type="entry name" value="ZINC_FINGER_C2H2_1"/>
    <property type="match status" value="1"/>
</dbReference>
<sequence length="289" mass="31350">MLTCCFCDAELGSDDEIPRHMHSHCSPDSGPLTVTVFHERLHLQDFENKGWGCPQTSCNFMGFPLEMSKHLAEHYAGPDCTMFPQKPSHSQSSQIKDVFTERGNTGPSLLTKGQKRAACDEVTNPARTKKTRGVQGQQLPMTPSSSGSGDRHGKGKDSITARLRQSSNDSPTPHSGSSTMPFGFAGRQRFTNTQSTRAPHPPASLPSLREWEKDEVGELTGYNSASLQLTLSTEGSVLASSPARGPRATGCSATQEKVTETAQATQHDLGVVWTTKPANCVEEVEFMVK</sequence>
<dbReference type="GeneID" id="63830627"/>
<dbReference type="AlphaFoldDB" id="A0A165AWJ1"/>
<accession>A0A165AWJ1</accession>
<reference evidence="3 4" key="1">
    <citation type="journal article" date="2016" name="Mol. Biol. Evol.">
        <title>Comparative Genomics of Early-Diverging Mushroom-Forming Fungi Provides Insights into the Origins of Lignocellulose Decay Capabilities.</title>
        <authorList>
            <person name="Nagy L.G."/>
            <person name="Riley R."/>
            <person name="Tritt A."/>
            <person name="Adam C."/>
            <person name="Daum C."/>
            <person name="Floudas D."/>
            <person name="Sun H."/>
            <person name="Yadav J.S."/>
            <person name="Pangilinan J."/>
            <person name="Larsson K.H."/>
            <person name="Matsuura K."/>
            <person name="Barry K."/>
            <person name="Labutti K."/>
            <person name="Kuo R."/>
            <person name="Ohm R.A."/>
            <person name="Bhattacharya S.S."/>
            <person name="Shirouzu T."/>
            <person name="Yoshinaga Y."/>
            <person name="Martin F.M."/>
            <person name="Grigoriev I.V."/>
            <person name="Hibbett D.S."/>
        </authorList>
    </citation>
    <scope>NUCLEOTIDE SEQUENCE [LARGE SCALE GENOMIC DNA]</scope>
    <source>
        <strain evidence="3 4">93-53</strain>
    </source>
</reference>
<proteinExistence type="predicted"/>
<name>A0A165AWJ1_9APHY</name>
<keyword evidence="4" id="KW-1185">Reference proteome</keyword>
<feature type="compositionally biased region" description="Basic and acidic residues" evidence="1">
    <location>
        <begin position="149"/>
        <end position="159"/>
    </location>
</feature>
<dbReference type="RefSeq" id="XP_040757532.1">
    <property type="nucleotide sequence ID" value="XM_040913599.1"/>
</dbReference>
<evidence type="ECO:0000259" key="2">
    <source>
        <dbReference type="PROSITE" id="PS00028"/>
    </source>
</evidence>
<gene>
    <name evidence="3" type="ORF">LAESUDRAFT_765199</name>
</gene>
<dbReference type="InterPro" id="IPR013087">
    <property type="entry name" value="Znf_C2H2_type"/>
</dbReference>
<dbReference type="EMBL" id="KV427716">
    <property type="protein sequence ID" value="KZS99791.1"/>
    <property type="molecule type" value="Genomic_DNA"/>
</dbReference>
<feature type="non-terminal residue" evidence="3">
    <location>
        <position position="289"/>
    </location>
</feature>
<evidence type="ECO:0000313" key="4">
    <source>
        <dbReference type="Proteomes" id="UP000076871"/>
    </source>
</evidence>
<feature type="domain" description="C2H2-type" evidence="2">
    <location>
        <begin position="4"/>
        <end position="24"/>
    </location>
</feature>
<evidence type="ECO:0000313" key="3">
    <source>
        <dbReference type="EMBL" id="KZS99791.1"/>
    </source>
</evidence>
<dbReference type="InParanoid" id="A0A165AWJ1"/>
<feature type="compositionally biased region" description="Polar residues" evidence="1">
    <location>
        <begin position="163"/>
        <end position="180"/>
    </location>
</feature>
<organism evidence="3 4">
    <name type="scientific">Laetiporus sulphureus 93-53</name>
    <dbReference type="NCBI Taxonomy" id="1314785"/>
    <lineage>
        <taxon>Eukaryota</taxon>
        <taxon>Fungi</taxon>
        <taxon>Dikarya</taxon>
        <taxon>Basidiomycota</taxon>
        <taxon>Agaricomycotina</taxon>
        <taxon>Agaricomycetes</taxon>
        <taxon>Polyporales</taxon>
        <taxon>Laetiporus</taxon>
    </lineage>
</organism>
<feature type="compositionally biased region" description="Polar residues" evidence="1">
    <location>
        <begin position="134"/>
        <end position="148"/>
    </location>
</feature>
<protein>
    <recommendedName>
        <fullName evidence="2">C2H2-type domain-containing protein</fullName>
    </recommendedName>
</protein>
<feature type="region of interest" description="Disordered" evidence="1">
    <location>
        <begin position="101"/>
        <end position="185"/>
    </location>
</feature>